<dbReference type="GO" id="GO:0008146">
    <property type="term" value="F:sulfotransferase activity"/>
    <property type="evidence" value="ECO:0007669"/>
    <property type="project" value="TreeGrafter"/>
</dbReference>
<organism evidence="14 15">
    <name type="scientific">Pedobacter yonginense</name>
    <dbReference type="NCBI Taxonomy" id="651869"/>
    <lineage>
        <taxon>Bacteria</taxon>
        <taxon>Pseudomonadati</taxon>
        <taxon>Bacteroidota</taxon>
        <taxon>Sphingobacteriia</taxon>
        <taxon>Sphingobacteriales</taxon>
        <taxon>Sphingobacteriaceae</taxon>
        <taxon>Pedobacter</taxon>
    </lineage>
</organism>
<evidence type="ECO:0000256" key="3">
    <source>
        <dbReference type="ARBA" id="ARBA00022741"/>
    </source>
</evidence>
<dbReference type="GO" id="GO:0061605">
    <property type="term" value="F:molybdopterin-synthase adenylyltransferase activity"/>
    <property type="evidence" value="ECO:0007669"/>
    <property type="project" value="UniProtKB-EC"/>
</dbReference>
<dbReference type="GO" id="GO:0005829">
    <property type="term" value="C:cytosol"/>
    <property type="evidence" value="ECO:0007669"/>
    <property type="project" value="TreeGrafter"/>
</dbReference>
<evidence type="ECO:0000256" key="4">
    <source>
        <dbReference type="ARBA" id="ARBA00022840"/>
    </source>
</evidence>
<comment type="caution">
    <text evidence="14">The sequence shown here is derived from an EMBL/GenBank/DDBJ whole genome shotgun (WGS) entry which is preliminary data.</text>
</comment>
<feature type="domain" description="Rhodanese" evidence="13">
    <location>
        <begin position="283"/>
        <end position="369"/>
    </location>
</feature>
<evidence type="ECO:0000256" key="10">
    <source>
        <dbReference type="ARBA" id="ARBA00075110"/>
    </source>
</evidence>
<dbReference type="Gene3D" id="3.40.50.720">
    <property type="entry name" value="NAD(P)-binding Rossmann-like Domain"/>
    <property type="match status" value="1"/>
</dbReference>
<evidence type="ECO:0000313" key="14">
    <source>
        <dbReference type="EMBL" id="PWS26027.1"/>
    </source>
</evidence>
<dbReference type="EC" id="2.7.7.80" evidence="8"/>
<comment type="subunit">
    <text evidence="7">Homodimer. Forms a stable heterotetrameric complex of 2 MoeB and 2 MoaD during adenylation of MoaD.</text>
</comment>
<sequence>MDTERYNRQLILKGFGETAQQKLADAKVLIIGVGGLGCPALQYLVASGIGKIGMVDGDRVSLSNLHRQILFTTADVGKLKVEVASKRLNELNPQIGIEAYPNFITQTNALQIFSQYDLIIDGTDNFESRYLINDACALLQKPLIFAAVSGFEGQLAIFNIEDQNGVKTNYRDLFPIQPGKGEIPNCAENGILGVLPGIIGTMMATEAIKLITGIGEALINQILNYNLLNQQVYTITITPSPNNTYKLPSNQNEFLNMNYGSNVQSKAKQVVEIDIDEFENLQKKKSTLIIDVRETYEVPVLNLSDYKQVPMSVFESFLNQDIEQENIVLLCQHGIRSLAAAEELHEKYGDKKHIYSLKGGVIRWKKYFTTTP</sequence>
<comment type="similarity">
    <text evidence="1">Belongs to the HesA/MoeB/ThiF family.</text>
</comment>
<comment type="catalytic activity">
    <reaction evidence="5">
        <text>[molybdopterin-synthase sulfur-carrier protein]-C-terminal Gly-Gly + ATP + H(+) = [molybdopterin-synthase sulfur-carrier protein]-C-terminal Gly-Gly-AMP + diphosphate</text>
        <dbReference type="Rhea" id="RHEA:43616"/>
        <dbReference type="Rhea" id="RHEA-COMP:12159"/>
        <dbReference type="Rhea" id="RHEA-COMP:12202"/>
        <dbReference type="ChEBI" id="CHEBI:15378"/>
        <dbReference type="ChEBI" id="CHEBI:30616"/>
        <dbReference type="ChEBI" id="CHEBI:33019"/>
        <dbReference type="ChEBI" id="CHEBI:90618"/>
        <dbReference type="ChEBI" id="CHEBI:90778"/>
        <dbReference type="EC" id="2.7.7.80"/>
    </reaction>
</comment>
<dbReference type="AlphaFoldDB" id="A0A317EIS3"/>
<evidence type="ECO:0000256" key="7">
    <source>
        <dbReference type="ARBA" id="ARBA00063809"/>
    </source>
</evidence>
<dbReference type="PANTHER" id="PTHR10953:SF102">
    <property type="entry name" value="ADENYLYLTRANSFERASE AND SULFURTRANSFERASE MOCS3"/>
    <property type="match status" value="1"/>
</dbReference>
<dbReference type="SUPFAM" id="SSF69572">
    <property type="entry name" value="Activating enzymes of the ubiquitin-like proteins"/>
    <property type="match status" value="1"/>
</dbReference>
<evidence type="ECO:0000256" key="5">
    <source>
        <dbReference type="ARBA" id="ARBA00052218"/>
    </source>
</evidence>
<dbReference type="Pfam" id="PF00581">
    <property type="entry name" value="Rhodanese"/>
    <property type="match status" value="1"/>
</dbReference>
<evidence type="ECO:0000256" key="11">
    <source>
        <dbReference type="ARBA" id="ARBA00075328"/>
    </source>
</evidence>
<proteinExistence type="inferred from homology"/>
<keyword evidence="2" id="KW-0808">Transferase</keyword>
<dbReference type="Pfam" id="PF00899">
    <property type="entry name" value="ThiF"/>
    <property type="match status" value="1"/>
</dbReference>
<dbReference type="InterPro" id="IPR036873">
    <property type="entry name" value="Rhodanese-like_dom_sf"/>
</dbReference>
<dbReference type="GO" id="GO:0008641">
    <property type="term" value="F:ubiquitin-like modifier activating enzyme activity"/>
    <property type="evidence" value="ECO:0007669"/>
    <property type="project" value="InterPro"/>
</dbReference>
<dbReference type="CDD" id="cd00158">
    <property type="entry name" value="RHOD"/>
    <property type="match status" value="1"/>
</dbReference>
<dbReference type="InterPro" id="IPR001763">
    <property type="entry name" value="Rhodanese-like_dom"/>
</dbReference>
<name>A0A317EIS3_9SPHI</name>
<dbReference type="PROSITE" id="PS50206">
    <property type="entry name" value="RHODANESE_3"/>
    <property type="match status" value="1"/>
</dbReference>
<dbReference type="RefSeq" id="WP_109927328.1">
    <property type="nucleotide sequence ID" value="NZ_QGNZ01000005.1"/>
</dbReference>
<dbReference type="GO" id="GO:0004792">
    <property type="term" value="F:thiosulfate-cyanide sulfurtransferase activity"/>
    <property type="evidence" value="ECO:0007669"/>
    <property type="project" value="TreeGrafter"/>
</dbReference>
<dbReference type="Proteomes" id="UP000245379">
    <property type="component" value="Unassembled WGS sequence"/>
</dbReference>
<evidence type="ECO:0000256" key="1">
    <source>
        <dbReference type="ARBA" id="ARBA00009919"/>
    </source>
</evidence>
<keyword evidence="15" id="KW-1185">Reference proteome</keyword>
<protein>
    <recommendedName>
        <fullName evidence="9">Molybdopterin-synthase adenylyltransferase</fullName>
        <ecNumber evidence="8">2.7.7.80</ecNumber>
    </recommendedName>
    <alternativeName>
        <fullName evidence="12">MoaD protein adenylase</fullName>
    </alternativeName>
    <alternativeName>
        <fullName evidence="10">Molybdopterin-converting factor subunit 1 adenylase</fullName>
    </alternativeName>
    <alternativeName>
        <fullName evidence="11">Sulfur carrier protein MoaD adenylyltransferase</fullName>
    </alternativeName>
</protein>
<comment type="function">
    <text evidence="6">Catalyzes the adenylation by ATP of the carboxyl group of the C-terminal glycine of sulfur carrier protein MoaD.</text>
</comment>
<accession>A0A317EIS3</accession>
<dbReference type="CDD" id="cd00757">
    <property type="entry name" value="ThiF_MoeB_HesA_family"/>
    <property type="match status" value="1"/>
</dbReference>
<evidence type="ECO:0000256" key="8">
    <source>
        <dbReference type="ARBA" id="ARBA00066884"/>
    </source>
</evidence>
<dbReference type="InterPro" id="IPR045886">
    <property type="entry name" value="ThiF/MoeB/HesA"/>
</dbReference>
<evidence type="ECO:0000256" key="2">
    <source>
        <dbReference type="ARBA" id="ARBA00022679"/>
    </source>
</evidence>
<dbReference type="EMBL" id="QGNZ01000005">
    <property type="protein sequence ID" value="PWS26027.1"/>
    <property type="molecule type" value="Genomic_DNA"/>
</dbReference>
<dbReference type="FunFam" id="3.40.50.720:FF:000033">
    <property type="entry name" value="Adenylyltransferase and sulfurtransferase MOCS3"/>
    <property type="match status" value="1"/>
</dbReference>
<dbReference type="Gene3D" id="3.40.250.10">
    <property type="entry name" value="Rhodanese-like domain"/>
    <property type="match status" value="1"/>
</dbReference>
<dbReference type="GO" id="GO:0005524">
    <property type="term" value="F:ATP binding"/>
    <property type="evidence" value="ECO:0007669"/>
    <property type="project" value="UniProtKB-KW"/>
</dbReference>
<evidence type="ECO:0000256" key="9">
    <source>
        <dbReference type="ARBA" id="ARBA00073635"/>
    </source>
</evidence>
<evidence type="ECO:0000259" key="13">
    <source>
        <dbReference type="PROSITE" id="PS50206"/>
    </source>
</evidence>
<dbReference type="OrthoDB" id="9804286at2"/>
<dbReference type="PANTHER" id="PTHR10953">
    <property type="entry name" value="UBIQUITIN-ACTIVATING ENZYME E1"/>
    <property type="match status" value="1"/>
</dbReference>
<evidence type="ECO:0000256" key="12">
    <source>
        <dbReference type="ARBA" id="ARBA00078531"/>
    </source>
</evidence>
<evidence type="ECO:0000313" key="15">
    <source>
        <dbReference type="Proteomes" id="UP000245379"/>
    </source>
</evidence>
<dbReference type="InterPro" id="IPR000594">
    <property type="entry name" value="ThiF_NAD_FAD-bd"/>
</dbReference>
<dbReference type="InterPro" id="IPR035985">
    <property type="entry name" value="Ubiquitin-activating_enz"/>
</dbReference>
<gene>
    <name evidence="14" type="ORF">DHW03_18445</name>
</gene>
<evidence type="ECO:0000256" key="6">
    <source>
        <dbReference type="ARBA" id="ARBA00055169"/>
    </source>
</evidence>
<keyword evidence="4" id="KW-0067">ATP-binding</keyword>
<reference evidence="14 15" key="1">
    <citation type="submission" date="2018-05" db="EMBL/GenBank/DDBJ databases">
        <title>Pedobacter paludis sp. nov., isolated from wetland soil.</title>
        <authorList>
            <person name="Zhang Y."/>
            <person name="Wang G."/>
        </authorList>
    </citation>
    <scope>NUCLEOTIDE SEQUENCE [LARGE SCALE GENOMIC DNA]</scope>
    <source>
        <strain evidence="14 15">KCTC22721</strain>
    </source>
</reference>
<keyword evidence="3" id="KW-0547">Nucleotide-binding</keyword>